<dbReference type="PANTHER" id="PTHR45737:SF4">
    <property type="entry name" value="VON WILLEBRAND DOMAIN PROTEIN (AFU_ORTHOLOGUE AFUA_4G01160)"/>
    <property type="match status" value="1"/>
</dbReference>
<dbReference type="SMART" id="SM00609">
    <property type="entry name" value="VIT"/>
    <property type="match status" value="1"/>
</dbReference>
<gene>
    <name evidence="4" type="ORF">LLEC1_07158</name>
</gene>
<feature type="compositionally biased region" description="Low complexity" evidence="1">
    <location>
        <begin position="800"/>
        <end position="815"/>
    </location>
</feature>
<dbReference type="Pfam" id="PF08487">
    <property type="entry name" value="VIT"/>
    <property type="match status" value="1"/>
</dbReference>
<dbReference type="PROSITE" id="PS50234">
    <property type="entry name" value="VWFA"/>
    <property type="match status" value="1"/>
</dbReference>
<reference evidence="4 5" key="1">
    <citation type="submission" date="2016-03" db="EMBL/GenBank/DDBJ databases">
        <title>Fine-scale spatial genetic structure of a fungal parasite of coffee scale insects.</title>
        <authorList>
            <person name="Jackson D."/>
            <person name="Zemenick K.A."/>
            <person name="Malloure B."/>
            <person name="Quandt C.A."/>
            <person name="James T.Y."/>
        </authorList>
    </citation>
    <scope>NUCLEOTIDE SEQUENCE [LARGE SCALE GENOMIC DNA]</scope>
    <source>
        <strain evidence="4 5">UM487</strain>
    </source>
</reference>
<evidence type="ECO:0000259" key="2">
    <source>
        <dbReference type="PROSITE" id="PS50234"/>
    </source>
</evidence>
<feature type="compositionally biased region" description="Low complexity" evidence="1">
    <location>
        <begin position="831"/>
        <end position="842"/>
    </location>
</feature>
<dbReference type="Proteomes" id="UP000243081">
    <property type="component" value="Unassembled WGS sequence"/>
</dbReference>
<feature type="domain" description="VWFA" evidence="2">
    <location>
        <begin position="372"/>
        <end position="564"/>
    </location>
</feature>
<feature type="region of interest" description="Disordered" evidence="1">
    <location>
        <begin position="800"/>
        <end position="883"/>
    </location>
</feature>
<sequence length="1097" mass="119518">MFTMRQRNAVPGLGFAVDPREPLPPHFLRAHRFHPEVASPPRGPDPGGDAAGREIYAPHQTPHAYYVATTTLPKVDLGHDKASSIAQFEHVLLPPMSSSVAVHVVHDTATITITQTFENNSSVNIDHGCYQFPLPHGAAVVDFRCRIGDSTVLKGVVKSKEEARRAFRDAVRRSRPAGLLEQDTPEIFKTSIGNVPARATATADLTFISFLKHDFLPAGSVSQTTISIPTYIAPRYGSAPIEILETGPRGPDRTVSVQIEVLTAEEIVDIRSDTHKIEFSYGGARKKCQQWADFLTPQVSADSTLAVVNLADELACLDGDFVVSISTRPAAGSEVPIACMETHPSLENHRALMITIPPKFMLQSVAPNEHGEIIFLADRSGSMDDKMTGLKSAMEFFIHGIPESRNFNIWCFGTSYTSLWSKSRPFTQDTMIEALRYVSSNFESDMGGTELLPALRAIVSARDTSKAMDIVVLTDGEVWMLDETINFVTESRRNRDAPLRCFALGIGNAVSRALVEGIAAAGGGYAEIIPNDAIIGGWEDRLVAVLSAASSGHCGHLSVELDNVSEETLKRRNEVEIPTIQTSPVDVSALSPFTRNRIFYLFEGEPEQSCQSVVIKITDAAGNEVRKTIPVLNLHDRDLKLHKFAARALLGDLESRQSSRGWPYAYRRFSHAATADESTFLRQEGVRLGCKWSLASKWTSFLAVEEESEHLDQPDQGLLRARNPFSAKVFYLKGGSAPGDQRLTDIEISDASSSSDGSDLDDAEDHHFNRWDSRPALRVVGGAGAGGQLLSWEPSSSSLLMSRRSSSDSGGSLPSGNARAVPRKFSRESDSSPSVQSFSVTGSERHRQGSRSPELRTAAAMEPTGSVPDMSQKSHPHQRSIFRQARSWSSEIPTIFKGSEDRLNNSTARAQTVEPASPTHQGIVDDERRQSSDSVAGSLAADPGRTASPNPPSPTIVVNRSIGGKAFVRNIIRFQQADGSFHFCSRSEIWRTVGDEFLDKLDKFREVSQVVAVTALLVAVLESKLRLCQGLWVLAVEKAKRFVCNPANLPSGLAPADVLKQAQALASAMGDLEIDEKGNIRRDSNSPVELVAAPLSL</sequence>
<dbReference type="Pfam" id="PF13768">
    <property type="entry name" value="VWA_3"/>
    <property type="match status" value="1"/>
</dbReference>
<dbReference type="InterPro" id="IPR002035">
    <property type="entry name" value="VWF_A"/>
</dbReference>
<dbReference type="OrthoDB" id="1729737at2759"/>
<dbReference type="InterPro" id="IPR013694">
    <property type="entry name" value="VIT"/>
</dbReference>
<name>A0A179IMT4_CORDF</name>
<dbReference type="InterPro" id="IPR036465">
    <property type="entry name" value="vWFA_dom_sf"/>
</dbReference>
<protein>
    <recommendedName>
        <fullName evidence="6">VIT domain-containing protein</fullName>
    </recommendedName>
</protein>
<evidence type="ECO:0000313" key="4">
    <source>
        <dbReference type="EMBL" id="OAR03010.1"/>
    </source>
</evidence>
<dbReference type="OMA" id="IACMETH"/>
<proteinExistence type="predicted"/>
<dbReference type="Gene3D" id="3.40.50.410">
    <property type="entry name" value="von Willebrand factor, type A domain"/>
    <property type="match status" value="1"/>
</dbReference>
<dbReference type="PANTHER" id="PTHR45737">
    <property type="entry name" value="VON WILLEBRAND FACTOR A DOMAIN-CONTAINING PROTEIN 5A"/>
    <property type="match status" value="1"/>
</dbReference>
<evidence type="ECO:0000259" key="3">
    <source>
        <dbReference type="PROSITE" id="PS51468"/>
    </source>
</evidence>
<comment type="caution">
    <text evidence="4">The sequence shown here is derived from an EMBL/GenBank/DDBJ whole genome shotgun (WGS) entry which is preliminary data.</text>
</comment>
<evidence type="ECO:0008006" key="6">
    <source>
        <dbReference type="Google" id="ProtNLM"/>
    </source>
</evidence>
<dbReference type="EMBL" id="LUKN01000385">
    <property type="protein sequence ID" value="OAR03010.1"/>
    <property type="molecule type" value="Genomic_DNA"/>
</dbReference>
<feature type="region of interest" description="Disordered" evidence="1">
    <location>
        <begin position="35"/>
        <end position="54"/>
    </location>
</feature>
<keyword evidence="5" id="KW-1185">Reference proteome</keyword>
<feature type="domain" description="VIT" evidence="3">
    <location>
        <begin position="79"/>
        <end position="209"/>
    </location>
</feature>
<evidence type="ECO:0000313" key="5">
    <source>
        <dbReference type="Proteomes" id="UP000243081"/>
    </source>
</evidence>
<dbReference type="PROSITE" id="PS51468">
    <property type="entry name" value="VIT"/>
    <property type="match status" value="1"/>
</dbReference>
<dbReference type="AlphaFoldDB" id="A0A179IMT4"/>
<evidence type="ECO:0000256" key="1">
    <source>
        <dbReference type="SAM" id="MobiDB-lite"/>
    </source>
</evidence>
<dbReference type="SUPFAM" id="SSF53300">
    <property type="entry name" value="vWA-like"/>
    <property type="match status" value="1"/>
</dbReference>
<accession>A0A179IMT4</accession>
<dbReference type="SMART" id="SM00327">
    <property type="entry name" value="VWA"/>
    <property type="match status" value="1"/>
</dbReference>
<feature type="region of interest" description="Disordered" evidence="1">
    <location>
        <begin position="897"/>
        <end position="955"/>
    </location>
</feature>
<organism evidence="4 5">
    <name type="scientific">Cordyceps confragosa</name>
    <name type="common">Lecanicillium lecanii</name>
    <dbReference type="NCBI Taxonomy" id="2714763"/>
    <lineage>
        <taxon>Eukaryota</taxon>
        <taxon>Fungi</taxon>
        <taxon>Dikarya</taxon>
        <taxon>Ascomycota</taxon>
        <taxon>Pezizomycotina</taxon>
        <taxon>Sordariomycetes</taxon>
        <taxon>Hypocreomycetidae</taxon>
        <taxon>Hypocreales</taxon>
        <taxon>Cordycipitaceae</taxon>
        <taxon>Akanthomyces</taxon>
    </lineage>
</organism>